<gene>
    <name evidence="2" type="primary">ino80d</name>
    <name evidence="2" type="ORF">CEXT_632081</name>
</gene>
<proteinExistence type="predicted"/>
<sequence>MFEGKHIHYSPLSKRPLCSFSAKLCHQRRLNGFAFVFDIFWKTNLLHLSNVLMLHDIISRNVLIPFLPMKIENFVIAICKLLNIAKEGTQKKKKGKRDTFNSDDPYAFPDTISDHENGCIGFSQTSILRSAWNCSQKSLPDASSVDSPLRCDQPSKIAPSNECKLKSNTPTLSQTMNRLHAKIAQNKLLDKQKKIQDSSLNTISLINAQLQAISNLKCDDPMSPTETNSINSESNDAKRISEIIKDDVLIKCDSLGENGRSEDSITSNFVSSPNPPSITQGDSRMSSGMNSCSSDKYFCEPLTPPAIDSLSDFSPKDFSCKEKLEDETVIERMDDTVIEKPKILDNSKTPIVLRKLQRIFKKKKRQNKYIFPSAHSSFGSYGQDNSLNYFPVKNFLKKPNSQIEKFF</sequence>
<dbReference type="PANTHER" id="PTHR16198:SF2">
    <property type="entry name" value="INO80 COMPLEX SUBUNIT D"/>
    <property type="match status" value="1"/>
</dbReference>
<keyword evidence="3" id="KW-1185">Reference proteome</keyword>
<feature type="compositionally biased region" description="Polar residues" evidence="1">
    <location>
        <begin position="264"/>
        <end position="282"/>
    </location>
</feature>
<dbReference type="AlphaFoldDB" id="A0AAV4M569"/>
<name>A0AAV4M569_CAEEX</name>
<evidence type="ECO:0000313" key="2">
    <source>
        <dbReference type="EMBL" id="GIX67524.1"/>
    </source>
</evidence>
<dbReference type="EMBL" id="BPLR01019410">
    <property type="protein sequence ID" value="GIX67524.1"/>
    <property type="molecule type" value="Genomic_DNA"/>
</dbReference>
<reference evidence="2 3" key="1">
    <citation type="submission" date="2021-06" db="EMBL/GenBank/DDBJ databases">
        <title>Caerostris extrusa draft genome.</title>
        <authorList>
            <person name="Kono N."/>
            <person name="Arakawa K."/>
        </authorList>
    </citation>
    <scope>NUCLEOTIDE SEQUENCE [LARGE SCALE GENOMIC DNA]</scope>
</reference>
<dbReference type="Proteomes" id="UP001054945">
    <property type="component" value="Unassembled WGS sequence"/>
</dbReference>
<comment type="caution">
    <text evidence="2">The sequence shown here is derived from an EMBL/GenBank/DDBJ whole genome shotgun (WGS) entry which is preliminary data.</text>
</comment>
<dbReference type="PANTHER" id="PTHR16198">
    <property type="match status" value="1"/>
</dbReference>
<protein>
    <submittedName>
        <fullName evidence="2">INO80 complex subunit D</fullName>
    </submittedName>
</protein>
<evidence type="ECO:0000313" key="3">
    <source>
        <dbReference type="Proteomes" id="UP001054945"/>
    </source>
</evidence>
<feature type="region of interest" description="Disordered" evidence="1">
    <location>
        <begin position="262"/>
        <end position="286"/>
    </location>
</feature>
<evidence type="ECO:0000256" key="1">
    <source>
        <dbReference type="SAM" id="MobiDB-lite"/>
    </source>
</evidence>
<organism evidence="2 3">
    <name type="scientific">Caerostris extrusa</name>
    <name type="common">Bark spider</name>
    <name type="synonym">Caerostris bankana</name>
    <dbReference type="NCBI Taxonomy" id="172846"/>
    <lineage>
        <taxon>Eukaryota</taxon>
        <taxon>Metazoa</taxon>
        <taxon>Ecdysozoa</taxon>
        <taxon>Arthropoda</taxon>
        <taxon>Chelicerata</taxon>
        <taxon>Arachnida</taxon>
        <taxon>Araneae</taxon>
        <taxon>Araneomorphae</taxon>
        <taxon>Entelegynae</taxon>
        <taxon>Araneoidea</taxon>
        <taxon>Araneidae</taxon>
        <taxon>Caerostris</taxon>
    </lineage>
</organism>
<dbReference type="GO" id="GO:0005634">
    <property type="term" value="C:nucleus"/>
    <property type="evidence" value="ECO:0007669"/>
    <property type="project" value="TreeGrafter"/>
</dbReference>
<accession>A0AAV4M569</accession>